<name>A0A6V8QRD8_TRIAP</name>
<gene>
    <name evidence="1" type="ORF">TASIC1_0003074600</name>
</gene>
<sequence>MFLVPVKFQYLSTTETAQDLEVESLKFAAAVEEVIENAVDDSDVARVWLATVAIRKFLLEVIVHYLKEAN</sequence>
<reference evidence="1 2" key="1">
    <citation type="submission" date="2020-07" db="EMBL/GenBank/DDBJ databases">
        <title>Trichoderma asperellum IC-1 whole genome shotgun sequence.</title>
        <authorList>
            <person name="Kanamasa S."/>
            <person name="Takahashi H."/>
        </authorList>
    </citation>
    <scope>NUCLEOTIDE SEQUENCE [LARGE SCALE GENOMIC DNA]</scope>
    <source>
        <strain evidence="1 2">IC-1</strain>
    </source>
</reference>
<dbReference type="Proteomes" id="UP000517252">
    <property type="component" value="Unassembled WGS sequence"/>
</dbReference>
<dbReference type="AlphaFoldDB" id="A0A6V8QRD8"/>
<organism evidence="1 2">
    <name type="scientific">Trichoderma asperellum</name>
    <name type="common">Filamentous fungus</name>
    <dbReference type="NCBI Taxonomy" id="101201"/>
    <lineage>
        <taxon>Eukaryota</taxon>
        <taxon>Fungi</taxon>
        <taxon>Dikarya</taxon>
        <taxon>Ascomycota</taxon>
        <taxon>Pezizomycotina</taxon>
        <taxon>Sordariomycetes</taxon>
        <taxon>Hypocreomycetidae</taxon>
        <taxon>Hypocreales</taxon>
        <taxon>Hypocreaceae</taxon>
        <taxon>Trichoderma</taxon>
    </lineage>
</organism>
<protein>
    <submittedName>
        <fullName evidence="1">Uncharacterized protein</fullName>
    </submittedName>
</protein>
<evidence type="ECO:0000313" key="1">
    <source>
        <dbReference type="EMBL" id="GFP54366.1"/>
    </source>
</evidence>
<dbReference type="EMBL" id="BLZH01000003">
    <property type="protein sequence ID" value="GFP54366.1"/>
    <property type="molecule type" value="Genomic_DNA"/>
</dbReference>
<proteinExistence type="predicted"/>
<evidence type="ECO:0000313" key="2">
    <source>
        <dbReference type="Proteomes" id="UP000517252"/>
    </source>
</evidence>
<accession>A0A6V8QRD8</accession>
<comment type="caution">
    <text evidence="1">The sequence shown here is derived from an EMBL/GenBank/DDBJ whole genome shotgun (WGS) entry which is preliminary data.</text>
</comment>